<dbReference type="CDD" id="cd01741">
    <property type="entry name" value="GATase1_1"/>
    <property type="match status" value="1"/>
</dbReference>
<dbReference type="SUPFAM" id="SSF52317">
    <property type="entry name" value="Class I glutamine amidotransferase-like"/>
    <property type="match status" value="1"/>
</dbReference>
<proteinExistence type="predicted"/>
<dbReference type="EMBL" id="CM001475">
    <property type="protein sequence ID" value="EIC29937.1"/>
    <property type="molecule type" value="Genomic_DNA"/>
</dbReference>
<protein>
    <submittedName>
        <fullName evidence="2">GMP synthase family protein</fullName>
    </submittedName>
</protein>
<evidence type="ECO:0000313" key="2">
    <source>
        <dbReference type="EMBL" id="EIC29937.1"/>
    </source>
</evidence>
<dbReference type="NCBIfam" id="NF006562">
    <property type="entry name" value="PRK09065.1"/>
    <property type="match status" value="1"/>
</dbReference>
<evidence type="ECO:0000259" key="1">
    <source>
        <dbReference type="Pfam" id="PF00117"/>
    </source>
</evidence>
<dbReference type="PANTHER" id="PTHR42695:SF5">
    <property type="entry name" value="GLUTAMINE AMIDOTRANSFERASE YLR126C-RELATED"/>
    <property type="match status" value="1"/>
</dbReference>
<dbReference type="PANTHER" id="PTHR42695">
    <property type="entry name" value="GLUTAMINE AMIDOTRANSFERASE YLR126C-RELATED"/>
    <property type="match status" value="1"/>
</dbReference>
<feature type="domain" description="Glutamine amidotransferase" evidence="1">
    <location>
        <begin position="53"/>
        <end position="189"/>
    </location>
</feature>
<organism evidence="2 3">
    <name type="scientific">Methylomicrobium album BG8</name>
    <dbReference type="NCBI Taxonomy" id="686340"/>
    <lineage>
        <taxon>Bacteria</taxon>
        <taxon>Pseudomonadati</taxon>
        <taxon>Pseudomonadota</taxon>
        <taxon>Gammaproteobacteria</taxon>
        <taxon>Methylococcales</taxon>
        <taxon>Methylococcaceae</taxon>
        <taxon>Methylomicrobium</taxon>
    </lineage>
</organism>
<keyword evidence="3" id="KW-1185">Reference proteome</keyword>
<evidence type="ECO:0000313" key="3">
    <source>
        <dbReference type="Proteomes" id="UP000005090"/>
    </source>
</evidence>
<gene>
    <name evidence="2" type="ORF">Metal_2186</name>
</gene>
<dbReference type="RefSeq" id="WP_005372195.1">
    <property type="nucleotide sequence ID" value="NZ_CM001475.1"/>
</dbReference>
<dbReference type="Gene3D" id="3.40.50.880">
    <property type="match status" value="1"/>
</dbReference>
<dbReference type="PROSITE" id="PS51273">
    <property type="entry name" value="GATASE_TYPE_1"/>
    <property type="match status" value="1"/>
</dbReference>
<dbReference type="Pfam" id="PF00117">
    <property type="entry name" value="GATase"/>
    <property type="match status" value="1"/>
</dbReference>
<dbReference type="HOGENOM" id="CLU_054974_4_1_6"/>
<dbReference type="InterPro" id="IPR044992">
    <property type="entry name" value="ChyE-like"/>
</dbReference>
<dbReference type="STRING" id="686340.Metal_2186"/>
<dbReference type="eggNOG" id="COG0518">
    <property type="taxonomic scope" value="Bacteria"/>
</dbReference>
<reference evidence="2 3" key="1">
    <citation type="journal article" date="2013" name="Genome Announc.">
        <title>Genome Sequence of the Obligate Gammaproteobacterial Methanotroph Methylomicrobium album Strain BG8.</title>
        <authorList>
            <person name="Kits K.D."/>
            <person name="Kalyuzhnaya M.G."/>
            <person name="Klotz M.G."/>
            <person name="Jetten M.S."/>
            <person name="Op den Camp H.J."/>
            <person name="Vuilleumier S."/>
            <person name="Bringel F."/>
            <person name="Dispirito A.A."/>
            <person name="Murrell J.C."/>
            <person name="Bruce D."/>
            <person name="Cheng J.F."/>
            <person name="Copeland A."/>
            <person name="Goodwin L."/>
            <person name="Hauser L."/>
            <person name="Lajus A."/>
            <person name="Land M.L."/>
            <person name="Lapidus A."/>
            <person name="Lucas S."/>
            <person name="Medigue C."/>
            <person name="Pitluck S."/>
            <person name="Woyke T."/>
            <person name="Zeytun A."/>
            <person name="Stein L.Y."/>
        </authorList>
    </citation>
    <scope>NUCLEOTIDE SEQUENCE [LARGE SCALE GENOMIC DNA]</scope>
    <source>
        <strain evidence="2 3">BG8</strain>
    </source>
</reference>
<accession>H8GG13</accession>
<dbReference type="InterPro" id="IPR029062">
    <property type="entry name" value="Class_I_gatase-like"/>
</dbReference>
<dbReference type="Proteomes" id="UP000005090">
    <property type="component" value="Chromosome"/>
</dbReference>
<dbReference type="AlphaFoldDB" id="H8GG13"/>
<dbReference type="GO" id="GO:0005829">
    <property type="term" value="C:cytosol"/>
    <property type="evidence" value="ECO:0007669"/>
    <property type="project" value="TreeGrafter"/>
</dbReference>
<dbReference type="InterPro" id="IPR017926">
    <property type="entry name" value="GATASE"/>
</dbReference>
<name>H8GG13_METAL</name>
<sequence>MKSFVIIKTGSTLLPIRQRFGDFEDWMSEGCGLSGAPVIDAAGGEALPLPETLSGAIITGSPAMVTDRAGWMQSLAVWVREAVSEAVPLLGVCFGHQLLAQAMGGHVDYHPQGREIGTVAIELTEEGKRDPLLGHLPDRFTAHVTHAQSVMRLPASALHLAGNAYEAHQAFRVGECAWGVQFHPEFTAEIMHGYVAEHAAALHEHGRDVAALKAAIADTEAANALLKRFYGYCTER</sequence>